<proteinExistence type="predicted"/>
<keyword evidence="4" id="KW-1185">Reference proteome</keyword>
<gene>
    <name evidence="3" type="ORF">GCM10009839_51790</name>
</gene>
<evidence type="ECO:0000259" key="2">
    <source>
        <dbReference type="SMART" id="SM00481"/>
    </source>
</evidence>
<name>A0ABP5GCU3_9ACTN</name>
<accession>A0ABP5GCU3</accession>
<dbReference type="Gene3D" id="3.20.20.140">
    <property type="entry name" value="Metal-dependent hydrolases"/>
    <property type="match status" value="1"/>
</dbReference>
<comment type="caution">
    <text evidence="3">The sequence shown here is derived from an EMBL/GenBank/DDBJ whole genome shotgun (WGS) entry which is preliminary data.</text>
</comment>
<dbReference type="SMART" id="SM00481">
    <property type="entry name" value="POLIIIAc"/>
    <property type="match status" value="1"/>
</dbReference>
<dbReference type="SUPFAM" id="SSF89550">
    <property type="entry name" value="PHP domain-like"/>
    <property type="match status" value="1"/>
</dbReference>
<protein>
    <submittedName>
        <fullName evidence="3">CehA/McbA family metallohydrolase</fullName>
    </submittedName>
</protein>
<dbReference type="EMBL" id="BAAAQN010000033">
    <property type="protein sequence ID" value="GAA2042602.1"/>
    <property type="molecule type" value="Genomic_DNA"/>
</dbReference>
<sequence length="589" mass="63001">MKQSADCLKGSVWAVCGSHAAFTWTRHKGFASFSRAIHRRRRWSGSMCTDGYCEHNVDPLPESEGSGSGPSRRGVLTVGAATAALTLGPMTFAHADDRSGGPGGSAPADGTQVTQTISGHLDTGAADFVYLPVEIPAGVRQIDVQYSYDRPAVPNGVKGNSCDIGIFDERGIDLGGPGFRGWSGGFRTAFSISASDATPGYLPGPVKRGTWHIVLGPYQVAPQGLNYQVQVTLTYGKPGAAFVPNYPPTRAKGRGRDWYRGDCHLHTVYSDGKRLPSEVAAGARAAGLDFMVSTDHNTSSSHAVWGQYAGPDLLIVTGEEVTTRNGHWVALGLPAGEWIDWRYRSRDDAFSRFSRQVRKHGGLVVPAHMYCAYVACQWKFGFDDADATEVWTGPWTYDDEHAVSTWDQKLGEAVREGKRWLPAMGNSDAHSVPNVIGLPHNVVYADDLATDALMDGLRAGRSWIAESSAVKLDFTVTGGGKQAGIGETITLPAQAPVDVRLEAHGVPNGTVRLITDEGQMFQQSLDANGDGVVVWRTTASLAAYVRAEIRHPMADGSPGQGNTMGDALLFGAMAALTNPVFLRVGRGRG</sequence>
<reference evidence="4" key="1">
    <citation type="journal article" date="2019" name="Int. J. Syst. Evol. Microbiol.">
        <title>The Global Catalogue of Microorganisms (GCM) 10K type strain sequencing project: providing services to taxonomists for standard genome sequencing and annotation.</title>
        <authorList>
            <consortium name="The Broad Institute Genomics Platform"/>
            <consortium name="The Broad Institute Genome Sequencing Center for Infectious Disease"/>
            <person name="Wu L."/>
            <person name="Ma J."/>
        </authorList>
    </citation>
    <scope>NUCLEOTIDE SEQUENCE [LARGE SCALE GENOMIC DNA]</scope>
    <source>
        <strain evidence="4">JCM 16014</strain>
    </source>
</reference>
<dbReference type="InterPro" id="IPR003141">
    <property type="entry name" value="Pol/His_phosphatase_N"/>
</dbReference>
<dbReference type="InterPro" id="IPR052018">
    <property type="entry name" value="PHP_domain"/>
</dbReference>
<dbReference type="CDD" id="cd07432">
    <property type="entry name" value="PHP_HisPPase"/>
    <property type="match status" value="1"/>
</dbReference>
<evidence type="ECO:0000313" key="4">
    <source>
        <dbReference type="Proteomes" id="UP001500751"/>
    </source>
</evidence>
<evidence type="ECO:0000313" key="3">
    <source>
        <dbReference type="EMBL" id="GAA2042602.1"/>
    </source>
</evidence>
<evidence type="ECO:0000256" key="1">
    <source>
        <dbReference type="SAM" id="MobiDB-lite"/>
    </source>
</evidence>
<dbReference type="NCBIfam" id="NF038032">
    <property type="entry name" value="CehA_McbA_metalo"/>
    <property type="match status" value="1"/>
</dbReference>
<feature type="region of interest" description="Disordered" evidence="1">
    <location>
        <begin position="92"/>
        <end position="112"/>
    </location>
</feature>
<dbReference type="InterPro" id="IPR016195">
    <property type="entry name" value="Pol/histidinol_Pase-like"/>
</dbReference>
<organism evidence="3 4">
    <name type="scientific">Catenulispora yoronensis</name>
    <dbReference type="NCBI Taxonomy" id="450799"/>
    <lineage>
        <taxon>Bacteria</taxon>
        <taxon>Bacillati</taxon>
        <taxon>Actinomycetota</taxon>
        <taxon>Actinomycetes</taxon>
        <taxon>Catenulisporales</taxon>
        <taxon>Catenulisporaceae</taxon>
        <taxon>Catenulispora</taxon>
    </lineage>
</organism>
<dbReference type="PANTHER" id="PTHR42924">
    <property type="entry name" value="EXONUCLEASE"/>
    <property type="match status" value="1"/>
</dbReference>
<dbReference type="Proteomes" id="UP001500751">
    <property type="component" value="Unassembled WGS sequence"/>
</dbReference>
<feature type="domain" description="Polymerase/histidinol phosphatase N-terminal" evidence="2">
    <location>
        <begin position="261"/>
        <end position="325"/>
    </location>
</feature>
<dbReference type="PANTHER" id="PTHR42924:SF3">
    <property type="entry name" value="POLYMERASE_HISTIDINOL PHOSPHATASE N-TERMINAL DOMAIN-CONTAINING PROTEIN"/>
    <property type="match status" value="1"/>
</dbReference>